<gene>
    <name evidence="10" type="primary">HMOX2</name>
</gene>
<dbReference type="CTD" id="3163"/>
<keyword evidence="6" id="KW-0560">Oxidoreductase</keyword>
<sequence>MNFIELDYSSHLQLGGALKAAGSDLPHGSEGGTVVLPPPRLQRDVREQHLCRLIPAVTTMPSAQESPEGGEEDILHYEEIEDDAVSPMDLSELLKEGTKESHDRAENTQFVKDFLKGRIKKELFKLATVALYFTYSALEEEMDHNKDNPLFAPLYFPVELHRREALAKDLKYFYGEDWKEKIQCSEATQQYVDRIHHVGQHEPELLVAHAYTRYMGDLSGGQVLKKVAQRALKLPSTEEGIQFYVFDNISNAQQFKQLYRARMNALDLDKNTKERIVEEANKAFRFNMQVFDELDKIGRSLGEEAQDGGVPVHDGKGDIRKCPYYADKLGTASPSCPFQAAVGLARQPLVQLVLAACMAVAAGAAAWYIL</sequence>
<keyword evidence="5" id="KW-0677">Repeat</keyword>
<dbReference type="Proteomes" id="UP000504602">
    <property type="component" value="Unplaced"/>
</dbReference>
<dbReference type="OrthoDB" id="652091at2759"/>
<feature type="transmembrane region" description="Helical" evidence="8">
    <location>
        <begin position="349"/>
        <end position="369"/>
    </location>
</feature>
<evidence type="ECO:0000256" key="4">
    <source>
        <dbReference type="ARBA" id="ARBA00022723"/>
    </source>
</evidence>
<dbReference type="Pfam" id="PF01126">
    <property type="entry name" value="Heme_oxygenase"/>
    <property type="match status" value="1"/>
</dbReference>
<dbReference type="GO" id="GO:0006788">
    <property type="term" value="P:heme oxidation"/>
    <property type="evidence" value="ECO:0007669"/>
    <property type="project" value="InterPro"/>
</dbReference>
<evidence type="ECO:0000256" key="7">
    <source>
        <dbReference type="ARBA" id="ARBA00023004"/>
    </source>
</evidence>
<comment type="similarity">
    <text evidence="1">Belongs to the heme oxygenase family.</text>
</comment>
<dbReference type="PANTHER" id="PTHR10720">
    <property type="entry name" value="HEME OXYGENASE"/>
    <property type="match status" value="1"/>
</dbReference>
<dbReference type="RefSeq" id="XP_005425264.2">
    <property type="nucleotide sequence ID" value="XM_005425207.3"/>
</dbReference>
<dbReference type="GeneID" id="102032618"/>
<dbReference type="InterPro" id="IPR002051">
    <property type="entry name" value="Haem_Oase"/>
</dbReference>
<protein>
    <recommendedName>
        <fullName evidence="2">heme oxygenase (biliverdin-producing)</fullName>
        <ecNumber evidence="2">1.14.14.18</ecNumber>
    </recommendedName>
</protein>
<evidence type="ECO:0000256" key="3">
    <source>
        <dbReference type="ARBA" id="ARBA00022617"/>
    </source>
</evidence>
<accession>A0A6I9HNU0</accession>
<dbReference type="EC" id="1.14.14.18" evidence="2"/>
<dbReference type="SUPFAM" id="SSF48613">
    <property type="entry name" value="Heme oxygenase-like"/>
    <property type="match status" value="1"/>
</dbReference>
<evidence type="ECO:0000313" key="9">
    <source>
        <dbReference type="Proteomes" id="UP000504602"/>
    </source>
</evidence>
<evidence type="ECO:0000313" key="10">
    <source>
        <dbReference type="RefSeq" id="XP_005425264.2"/>
    </source>
</evidence>
<dbReference type="InterPro" id="IPR018207">
    <property type="entry name" value="Haem_oxygenase_CS"/>
</dbReference>
<dbReference type="AlphaFoldDB" id="A0A6I9HNU0"/>
<keyword evidence="9" id="KW-1185">Reference proteome</keyword>
<keyword evidence="3" id="KW-0349">Heme</keyword>
<organism evidence="9 10">
    <name type="scientific">Geospiza fortis</name>
    <name type="common">Medium ground-finch</name>
    <dbReference type="NCBI Taxonomy" id="48883"/>
    <lineage>
        <taxon>Eukaryota</taxon>
        <taxon>Metazoa</taxon>
        <taxon>Chordata</taxon>
        <taxon>Craniata</taxon>
        <taxon>Vertebrata</taxon>
        <taxon>Euteleostomi</taxon>
        <taxon>Archelosauria</taxon>
        <taxon>Archosauria</taxon>
        <taxon>Dinosauria</taxon>
        <taxon>Saurischia</taxon>
        <taxon>Theropoda</taxon>
        <taxon>Coelurosauria</taxon>
        <taxon>Aves</taxon>
        <taxon>Neognathae</taxon>
        <taxon>Neoaves</taxon>
        <taxon>Telluraves</taxon>
        <taxon>Australaves</taxon>
        <taxon>Passeriformes</taxon>
        <taxon>Thraupidae</taxon>
        <taxon>Geospiza</taxon>
    </lineage>
</organism>
<dbReference type="GO" id="GO:0020037">
    <property type="term" value="F:heme binding"/>
    <property type="evidence" value="ECO:0007669"/>
    <property type="project" value="TreeGrafter"/>
</dbReference>
<dbReference type="FunFam" id="1.20.910.10:FF:000001">
    <property type="entry name" value="Heme oxygenase 1"/>
    <property type="match status" value="1"/>
</dbReference>
<dbReference type="Gene3D" id="1.20.910.10">
    <property type="entry name" value="Heme oxygenase-like"/>
    <property type="match status" value="1"/>
</dbReference>
<dbReference type="PANTHER" id="PTHR10720:SF2">
    <property type="entry name" value="HEME OXYGENASE 2"/>
    <property type="match status" value="1"/>
</dbReference>
<dbReference type="PRINTS" id="PR00088">
    <property type="entry name" value="HAEMOXYGNASE"/>
</dbReference>
<dbReference type="GO" id="GO:0006979">
    <property type="term" value="P:response to oxidative stress"/>
    <property type="evidence" value="ECO:0007669"/>
    <property type="project" value="TreeGrafter"/>
</dbReference>
<evidence type="ECO:0000256" key="6">
    <source>
        <dbReference type="ARBA" id="ARBA00023002"/>
    </source>
</evidence>
<keyword evidence="8" id="KW-1133">Transmembrane helix</keyword>
<dbReference type="CDD" id="cd19165">
    <property type="entry name" value="HemeO"/>
    <property type="match status" value="1"/>
</dbReference>
<keyword evidence="7" id="KW-0408">Iron</keyword>
<proteinExistence type="inferred from homology"/>
<dbReference type="InterPro" id="IPR016084">
    <property type="entry name" value="Haem_Oase-like_multi-hlx"/>
</dbReference>
<name>A0A6I9HNU0_GEOFO</name>
<keyword evidence="8" id="KW-0812">Transmembrane</keyword>
<keyword evidence="8" id="KW-0472">Membrane</keyword>
<dbReference type="InParanoid" id="A0A6I9HNU0"/>
<dbReference type="GO" id="GO:0004392">
    <property type="term" value="F:heme oxygenase (decyclizing) activity"/>
    <property type="evidence" value="ECO:0007669"/>
    <property type="project" value="UniProtKB-EC"/>
</dbReference>
<dbReference type="KEGG" id="gfr:102032618"/>
<evidence type="ECO:0000256" key="1">
    <source>
        <dbReference type="ARBA" id="ARBA00006134"/>
    </source>
</evidence>
<dbReference type="GO" id="GO:0042167">
    <property type="term" value="P:heme catabolic process"/>
    <property type="evidence" value="ECO:0007669"/>
    <property type="project" value="TreeGrafter"/>
</dbReference>
<keyword evidence="4" id="KW-0479">Metal-binding</keyword>
<reference evidence="10" key="1">
    <citation type="submission" date="2025-08" db="UniProtKB">
        <authorList>
            <consortium name="RefSeq"/>
        </authorList>
    </citation>
    <scope>IDENTIFICATION</scope>
</reference>
<evidence type="ECO:0000256" key="8">
    <source>
        <dbReference type="SAM" id="Phobius"/>
    </source>
</evidence>
<evidence type="ECO:0000256" key="5">
    <source>
        <dbReference type="ARBA" id="ARBA00022737"/>
    </source>
</evidence>
<evidence type="ECO:0000256" key="2">
    <source>
        <dbReference type="ARBA" id="ARBA00012360"/>
    </source>
</evidence>
<dbReference type="InterPro" id="IPR016053">
    <property type="entry name" value="Haem_Oase-like"/>
</dbReference>
<dbReference type="GO" id="GO:0046872">
    <property type="term" value="F:metal ion binding"/>
    <property type="evidence" value="ECO:0007669"/>
    <property type="project" value="UniProtKB-KW"/>
</dbReference>
<dbReference type="PROSITE" id="PS00593">
    <property type="entry name" value="HEME_OXYGENASE"/>
    <property type="match status" value="1"/>
</dbReference>